<evidence type="ECO:0000256" key="2">
    <source>
        <dbReference type="SAM" id="Phobius"/>
    </source>
</evidence>
<dbReference type="EMBL" id="CAKJTG010000045">
    <property type="protein sequence ID" value="CAG9610658.1"/>
    <property type="molecule type" value="Genomic_DNA"/>
</dbReference>
<keyword evidence="1" id="KW-0175">Coiled coil</keyword>
<reference evidence="3" key="1">
    <citation type="submission" date="2021-10" db="EMBL/GenBank/DDBJ databases">
        <authorList>
            <person name="Criscuolo A."/>
        </authorList>
    </citation>
    <scope>NUCLEOTIDE SEQUENCE</scope>
    <source>
        <strain evidence="3">CIP111885</strain>
    </source>
</reference>
<dbReference type="SUPFAM" id="SSF55194">
    <property type="entry name" value="Ribosome recycling factor, RRF"/>
    <property type="match status" value="1"/>
</dbReference>
<keyword evidence="2" id="KW-1133">Transmembrane helix</keyword>
<evidence type="ECO:0000313" key="3">
    <source>
        <dbReference type="EMBL" id="CAG9610658.1"/>
    </source>
</evidence>
<comment type="caution">
    <text evidence="3">The sequence shown here is derived from an EMBL/GenBank/DDBJ whole genome shotgun (WGS) entry which is preliminary data.</text>
</comment>
<dbReference type="AlphaFoldDB" id="A0A9C7GE31"/>
<protein>
    <submittedName>
        <fullName evidence="3">Uncharacterized protein</fullName>
    </submittedName>
</protein>
<sequence>MEQIFFTYAKEGVFLALFLYLLIFNIPRLKQEFKQDMKEMEDRHRAEIERVEKRYQEEMEKMEKKAEIRESELIRLLSMFEGKYELLTGKVDEVLKRLKF</sequence>
<evidence type="ECO:0000256" key="1">
    <source>
        <dbReference type="SAM" id="Coils"/>
    </source>
</evidence>
<gene>
    <name evidence="3" type="ORF">NEOCIP111885_04433</name>
</gene>
<keyword evidence="4" id="KW-1185">Reference proteome</keyword>
<feature type="transmembrane region" description="Helical" evidence="2">
    <location>
        <begin position="12"/>
        <end position="29"/>
    </location>
</feature>
<name>A0A9C7GE31_9BACI</name>
<dbReference type="RefSeq" id="WP_230499016.1">
    <property type="nucleotide sequence ID" value="NZ_CAKJTG010000045.1"/>
</dbReference>
<organism evidence="3 4">
    <name type="scientific">Pseudoneobacillus rhizosphaerae</name>
    <dbReference type="NCBI Taxonomy" id="2880968"/>
    <lineage>
        <taxon>Bacteria</taxon>
        <taxon>Bacillati</taxon>
        <taxon>Bacillota</taxon>
        <taxon>Bacilli</taxon>
        <taxon>Bacillales</taxon>
        <taxon>Bacillaceae</taxon>
        <taxon>Pseudoneobacillus</taxon>
    </lineage>
</organism>
<keyword evidence="2" id="KW-0812">Transmembrane</keyword>
<keyword evidence="2" id="KW-0472">Membrane</keyword>
<feature type="coiled-coil region" evidence="1">
    <location>
        <begin position="30"/>
        <end position="72"/>
    </location>
</feature>
<proteinExistence type="predicted"/>
<evidence type="ECO:0000313" key="4">
    <source>
        <dbReference type="Proteomes" id="UP000789845"/>
    </source>
</evidence>
<accession>A0A9C7GE31</accession>
<dbReference type="Proteomes" id="UP000789845">
    <property type="component" value="Unassembled WGS sequence"/>
</dbReference>
<dbReference type="InterPro" id="IPR036191">
    <property type="entry name" value="RRF_sf"/>
</dbReference>